<dbReference type="InterPro" id="IPR006148">
    <property type="entry name" value="Glc/Gal-6P_isomerase"/>
</dbReference>
<evidence type="ECO:0000256" key="3">
    <source>
        <dbReference type="ARBA" id="ARBA00004961"/>
    </source>
</evidence>
<dbReference type="SUPFAM" id="SSF100950">
    <property type="entry name" value="NagB/RpiA/CoA transferase-like"/>
    <property type="match status" value="1"/>
</dbReference>
<keyword evidence="7" id="KW-0378">Hydrolase</keyword>
<dbReference type="AlphaFoldDB" id="A0A2U8WI04"/>
<comment type="function">
    <text evidence="2 7">Hydrolysis of 6-phosphogluconolactone to 6-phosphogluconate.</text>
</comment>
<accession>A0A2U8WI04</accession>
<dbReference type="PANTHER" id="PTHR11054">
    <property type="entry name" value="6-PHOSPHOGLUCONOLACTONASE"/>
    <property type="match status" value="1"/>
</dbReference>
<evidence type="ECO:0000256" key="6">
    <source>
        <dbReference type="ARBA" id="ARBA00020337"/>
    </source>
</evidence>
<dbReference type="InterPro" id="IPR037171">
    <property type="entry name" value="NagB/RpiA_transferase-like"/>
</dbReference>
<gene>
    <name evidence="7 9" type="primary">pgl</name>
    <name evidence="9" type="ORF">DK419_05650</name>
</gene>
<comment type="similarity">
    <text evidence="4 7">Belongs to the glucosamine/galactosamine-6-phosphate isomerase family. 6-phosphogluconolactonase subfamily.</text>
</comment>
<evidence type="ECO:0000256" key="1">
    <source>
        <dbReference type="ARBA" id="ARBA00000832"/>
    </source>
</evidence>
<dbReference type="OrthoDB" id="9810967at2"/>
<proteinExistence type="inferred from homology"/>
<name>A0A2U8WI04_9HYPH</name>
<keyword evidence="10" id="KW-1185">Reference proteome</keyword>
<reference evidence="9 10" key="1">
    <citation type="submission" date="2018-05" db="EMBL/GenBank/DDBJ databases">
        <title>Complete Genome Sequence of Methylobacterium sp. 17Sr1-28.</title>
        <authorList>
            <person name="Srinivasan S."/>
        </authorList>
    </citation>
    <scope>NUCLEOTIDE SEQUENCE [LARGE SCALE GENOMIC DNA]</scope>
    <source>
        <strain evidence="9 10">17Sr1-28</strain>
    </source>
</reference>
<comment type="pathway">
    <text evidence="3 7">Carbohydrate degradation; pentose phosphate pathway; D-ribulose 5-phosphate from D-glucose 6-phosphate (oxidative stage): step 2/3.</text>
</comment>
<dbReference type="GO" id="GO:0005975">
    <property type="term" value="P:carbohydrate metabolic process"/>
    <property type="evidence" value="ECO:0007669"/>
    <property type="project" value="UniProtKB-UniRule"/>
</dbReference>
<evidence type="ECO:0000313" key="10">
    <source>
        <dbReference type="Proteomes" id="UP000245444"/>
    </source>
</evidence>
<evidence type="ECO:0000256" key="5">
    <source>
        <dbReference type="ARBA" id="ARBA00013198"/>
    </source>
</evidence>
<dbReference type="EC" id="3.1.1.31" evidence="5 7"/>
<dbReference type="EMBL" id="CP029553">
    <property type="protein sequence ID" value="AWN45865.1"/>
    <property type="molecule type" value="Genomic_DNA"/>
</dbReference>
<protein>
    <recommendedName>
        <fullName evidence="6 7">6-phosphogluconolactonase</fullName>
        <shortName evidence="7">6PGL</shortName>
        <ecNumber evidence="5 7">3.1.1.31</ecNumber>
    </recommendedName>
</protein>
<dbReference type="GO" id="GO:0006098">
    <property type="term" value="P:pentose-phosphate shunt"/>
    <property type="evidence" value="ECO:0007669"/>
    <property type="project" value="UniProtKB-UniPathway"/>
</dbReference>
<dbReference type="CDD" id="cd01400">
    <property type="entry name" value="6PGL"/>
    <property type="match status" value="1"/>
</dbReference>
<evidence type="ECO:0000256" key="4">
    <source>
        <dbReference type="ARBA" id="ARBA00010662"/>
    </source>
</evidence>
<comment type="catalytic activity">
    <reaction evidence="1 7">
        <text>6-phospho-D-glucono-1,5-lactone + H2O = 6-phospho-D-gluconate + H(+)</text>
        <dbReference type="Rhea" id="RHEA:12556"/>
        <dbReference type="ChEBI" id="CHEBI:15377"/>
        <dbReference type="ChEBI" id="CHEBI:15378"/>
        <dbReference type="ChEBI" id="CHEBI:57955"/>
        <dbReference type="ChEBI" id="CHEBI:58759"/>
        <dbReference type="EC" id="3.1.1.31"/>
    </reaction>
</comment>
<organism evidence="9 10">
    <name type="scientific">Methylobacterium terrae</name>
    <dbReference type="NCBI Taxonomy" id="2202827"/>
    <lineage>
        <taxon>Bacteria</taxon>
        <taxon>Pseudomonadati</taxon>
        <taxon>Pseudomonadota</taxon>
        <taxon>Alphaproteobacteria</taxon>
        <taxon>Hyphomicrobiales</taxon>
        <taxon>Methylobacteriaceae</taxon>
        <taxon>Methylobacterium</taxon>
    </lineage>
</organism>
<dbReference type="Proteomes" id="UP000245444">
    <property type="component" value="Chromosome"/>
</dbReference>
<dbReference type="UniPathway" id="UPA00115">
    <property type="reaction ID" value="UER00409"/>
</dbReference>
<evidence type="ECO:0000259" key="8">
    <source>
        <dbReference type="Pfam" id="PF01182"/>
    </source>
</evidence>
<dbReference type="KEGG" id="mtea:DK419_05650"/>
<dbReference type="PANTHER" id="PTHR11054:SF0">
    <property type="entry name" value="6-PHOSPHOGLUCONOLACTONASE"/>
    <property type="match status" value="1"/>
</dbReference>
<feature type="domain" description="Glucosamine/galactosamine-6-phosphate isomerase" evidence="8">
    <location>
        <begin position="12"/>
        <end position="231"/>
    </location>
</feature>
<dbReference type="NCBIfam" id="TIGR01198">
    <property type="entry name" value="pgl"/>
    <property type="match status" value="1"/>
</dbReference>
<evidence type="ECO:0000313" key="9">
    <source>
        <dbReference type="EMBL" id="AWN45865.1"/>
    </source>
</evidence>
<dbReference type="Gene3D" id="3.40.50.1360">
    <property type="match status" value="1"/>
</dbReference>
<dbReference type="InterPro" id="IPR005900">
    <property type="entry name" value="6-phosphogluconolactonase_DevB"/>
</dbReference>
<dbReference type="Pfam" id="PF01182">
    <property type="entry name" value="Glucosamine_iso"/>
    <property type="match status" value="1"/>
</dbReference>
<evidence type="ECO:0000256" key="2">
    <source>
        <dbReference type="ARBA" id="ARBA00002681"/>
    </source>
</evidence>
<dbReference type="GO" id="GO:0017057">
    <property type="term" value="F:6-phosphogluconolactonase activity"/>
    <property type="evidence" value="ECO:0007669"/>
    <property type="project" value="UniProtKB-UniRule"/>
</dbReference>
<dbReference type="RefSeq" id="WP_109958223.1">
    <property type="nucleotide sequence ID" value="NZ_CP029553.1"/>
</dbReference>
<dbReference type="InterPro" id="IPR039104">
    <property type="entry name" value="6PGL"/>
</dbReference>
<evidence type="ECO:0000256" key="7">
    <source>
        <dbReference type="RuleBase" id="RU365095"/>
    </source>
</evidence>
<sequence length="239" mass="25277">MSARPADHEVLPDADAVARAAAERLVAVAAAKSGEVGVCLSGGSTPKLLYRLLAGPDFRDSLPWARLHWFFGDERVGDGPEAGSNRRLAEEAFGDLVPPGRLHPIPTDRPARDAAAAYAAELRIWYGADRLDPARPLFDLVLLGLGEDGHTASLFPGKSEVEESEAWVVAVPEAGLSPFVPRVSLTLPALGATPLILFLVTGEGKRAPLARLAAGEDLPSGRAKARGETVWLLDRRAAG</sequence>